<evidence type="ECO:0000256" key="1">
    <source>
        <dbReference type="SAM" id="Phobius"/>
    </source>
</evidence>
<keyword evidence="3" id="KW-0269">Exonuclease</keyword>
<organism evidence="3 4">
    <name type="scientific">Blastochloris viridis</name>
    <name type="common">Rhodopseudomonas viridis</name>
    <dbReference type="NCBI Taxonomy" id="1079"/>
    <lineage>
        <taxon>Bacteria</taxon>
        <taxon>Pseudomonadati</taxon>
        <taxon>Pseudomonadota</taxon>
        <taxon>Alphaproteobacteria</taxon>
        <taxon>Hyphomicrobiales</taxon>
        <taxon>Blastochloridaceae</taxon>
        <taxon>Blastochloris</taxon>
    </lineage>
</organism>
<feature type="transmembrane region" description="Helical" evidence="1">
    <location>
        <begin position="28"/>
        <end position="49"/>
    </location>
</feature>
<dbReference type="GO" id="GO:0004527">
    <property type="term" value="F:exonuclease activity"/>
    <property type="evidence" value="ECO:0007669"/>
    <property type="project" value="UniProtKB-KW"/>
</dbReference>
<dbReference type="AlphaFoldDB" id="A0A6N4QY41"/>
<keyword evidence="1" id="KW-0812">Transmembrane</keyword>
<keyword evidence="1" id="KW-1133">Transmembrane helix</keyword>
<keyword evidence="3" id="KW-0540">Nuclease</keyword>
<dbReference type="InterPro" id="IPR005135">
    <property type="entry name" value="Endo/exonuclease/phosphatase"/>
</dbReference>
<sequence length="280" mass="31384">MLWFATLGLSIALPLLGALMLCVCLMRGYWVGVVLLVAVGVFYLGASYWPVLKRSVPEKPHGTQRVVFLNALIQGPDRAAQSLALLRQNPDVIALVEADTAWVQRMGGIEFGDYPYRVLHKVGLREGRIIYDDHIMLASRWPLERVGHDGTEGDGLALYKVMAPQAFHVFVIHPMAPLFADAVPLRNQFLHELAAMVLPKDTLVVGDFNAVPWDPAMWPLWDNPHLNAYFSWLPTYRPDVPAVPIDHVLSAKGLDVKSIRRWYDGQSDHFGLVIDFKISP</sequence>
<keyword evidence="1" id="KW-0472">Membrane</keyword>
<dbReference type="SUPFAM" id="SSF56219">
    <property type="entry name" value="DNase I-like"/>
    <property type="match status" value="1"/>
</dbReference>
<evidence type="ECO:0000313" key="4">
    <source>
        <dbReference type="Proteomes" id="UP000320948"/>
    </source>
</evidence>
<protein>
    <submittedName>
        <fullName evidence="3">Endonuclease/exonuclease/phosphatase family protein</fullName>
    </submittedName>
</protein>
<evidence type="ECO:0000313" key="3">
    <source>
        <dbReference type="EMBL" id="TKW60448.1"/>
    </source>
</evidence>
<dbReference type="Gene3D" id="3.60.10.10">
    <property type="entry name" value="Endonuclease/exonuclease/phosphatase"/>
    <property type="match status" value="1"/>
</dbReference>
<keyword evidence="3" id="KW-0255">Endonuclease</keyword>
<accession>A0A6N4QY41</accession>
<dbReference type="Proteomes" id="UP000320948">
    <property type="component" value="Unassembled WGS sequence"/>
</dbReference>
<gene>
    <name evidence="3" type="ORF">DI628_05940</name>
</gene>
<dbReference type="GO" id="GO:0004519">
    <property type="term" value="F:endonuclease activity"/>
    <property type="evidence" value="ECO:0007669"/>
    <property type="project" value="UniProtKB-KW"/>
</dbReference>
<dbReference type="Pfam" id="PF03372">
    <property type="entry name" value="Exo_endo_phos"/>
    <property type="match status" value="1"/>
</dbReference>
<name>A0A6N4QY41_BLAVI</name>
<feature type="domain" description="Endonuclease/exonuclease/phosphatase" evidence="2">
    <location>
        <begin position="85"/>
        <end position="269"/>
    </location>
</feature>
<dbReference type="EMBL" id="VAFM01000002">
    <property type="protein sequence ID" value="TKW60448.1"/>
    <property type="molecule type" value="Genomic_DNA"/>
</dbReference>
<dbReference type="InterPro" id="IPR036691">
    <property type="entry name" value="Endo/exonu/phosph_ase_sf"/>
</dbReference>
<keyword evidence="3" id="KW-0378">Hydrolase</keyword>
<evidence type="ECO:0000259" key="2">
    <source>
        <dbReference type="Pfam" id="PF03372"/>
    </source>
</evidence>
<reference evidence="3 4" key="1">
    <citation type="journal article" date="2017" name="Nat. Commun.">
        <title>In situ click chemistry generation of cyclooxygenase-2 inhibitors.</title>
        <authorList>
            <person name="Bhardwaj A."/>
            <person name="Kaur J."/>
            <person name="Wuest M."/>
            <person name="Wuest F."/>
        </authorList>
    </citation>
    <scope>NUCLEOTIDE SEQUENCE [LARGE SCALE GENOMIC DNA]</scope>
    <source>
        <strain evidence="3">S2_018_000_R2_106</strain>
    </source>
</reference>
<comment type="caution">
    <text evidence="3">The sequence shown here is derived from an EMBL/GenBank/DDBJ whole genome shotgun (WGS) entry which is preliminary data.</text>
</comment>
<proteinExistence type="predicted"/>